<dbReference type="InterPro" id="IPR000182">
    <property type="entry name" value="GNAT_dom"/>
</dbReference>
<organism evidence="2 3">
    <name type="scientific">Pseudotabrizicola alkalilacus</name>
    <dbReference type="NCBI Taxonomy" id="2305252"/>
    <lineage>
        <taxon>Bacteria</taxon>
        <taxon>Pseudomonadati</taxon>
        <taxon>Pseudomonadota</taxon>
        <taxon>Alphaproteobacteria</taxon>
        <taxon>Rhodobacterales</taxon>
        <taxon>Paracoccaceae</taxon>
        <taxon>Pseudotabrizicola</taxon>
    </lineage>
</organism>
<dbReference type="OrthoDB" id="6293260at2"/>
<accession>A0A411Z5Q3</accession>
<gene>
    <name evidence="2" type="ORF">D1012_06210</name>
</gene>
<keyword evidence="2" id="KW-0808">Transferase</keyword>
<sequence length="168" mass="18157">MTAPVLHTQRLTLRAPVMADFPVYAAFWASERTVYMGGPKDKAGAWFWFCHDVAQWALLGHGGLMMVHSASGETVGQVGLNGGPKFPEVELGWLVYQGHAGQGYATEAAGALRDWAFASLPVPSLVSYIDADNAASIRVAQRLGAVLDASAPRPDPEDLVWRHARRIS</sequence>
<dbReference type="InterPro" id="IPR016181">
    <property type="entry name" value="Acyl_CoA_acyltransferase"/>
</dbReference>
<dbReference type="Pfam" id="PF13302">
    <property type="entry name" value="Acetyltransf_3"/>
    <property type="match status" value="1"/>
</dbReference>
<proteinExistence type="predicted"/>
<evidence type="ECO:0000259" key="1">
    <source>
        <dbReference type="PROSITE" id="PS51186"/>
    </source>
</evidence>
<dbReference type="Gene3D" id="3.40.630.30">
    <property type="match status" value="1"/>
</dbReference>
<reference evidence="2 3" key="1">
    <citation type="submission" date="2018-08" db="EMBL/GenBank/DDBJ databases">
        <title>Flavobacterium tibetense sp. nov., isolated from a wetland YonghuCo on Tibetan Plateau.</title>
        <authorList>
            <person name="Phurbu D."/>
            <person name="Lu H."/>
            <person name="Xing P."/>
        </authorList>
    </citation>
    <scope>NUCLEOTIDE SEQUENCE [LARGE SCALE GENOMIC DNA]</scope>
    <source>
        <strain evidence="2 3">DJC</strain>
    </source>
</reference>
<dbReference type="Proteomes" id="UP000284547">
    <property type="component" value="Unassembled WGS sequence"/>
</dbReference>
<dbReference type="AlphaFoldDB" id="A0A411Z5Q3"/>
<evidence type="ECO:0000313" key="2">
    <source>
        <dbReference type="EMBL" id="RGP38406.1"/>
    </source>
</evidence>
<evidence type="ECO:0000313" key="3">
    <source>
        <dbReference type="Proteomes" id="UP000284547"/>
    </source>
</evidence>
<dbReference type="PROSITE" id="PS51186">
    <property type="entry name" value="GNAT"/>
    <property type="match status" value="1"/>
</dbReference>
<dbReference type="GO" id="GO:0016747">
    <property type="term" value="F:acyltransferase activity, transferring groups other than amino-acyl groups"/>
    <property type="evidence" value="ECO:0007669"/>
    <property type="project" value="InterPro"/>
</dbReference>
<dbReference type="PANTHER" id="PTHR43792">
    <property type="entry name" value="GNAT FAMILY, PUTATIVE (AFU_ORTHOLOGUE AFUA_3G00765)-RELATED-RELATED"/>
    <property type="match status" value="1"/>
</dbReference>
<protein>
    <submittedName>
        <fullName evidence="2">N-acetyltransferase</fullName>
    </submittedName>
</protein>
<dbReference type="SUPFAM" id="SSF55729">
    <property type="entry name" value="Acyl-CoA N-acyltransferases (Nat)"/>
    <property type="match status" value="1"/>
</dbReference>
<feature type="domain" description="N-acetyltransferase" evidence="1">
    <location>
        <begin position="11"/>
        <end position="166"/>
    </location>
</feature>
<keyword evidence="3" id="KW-1185">Reference proteome</keyword>
<name>A0A411Z5Q3_9RHOB</name>
<dbReference type="InterPro" id="IPR051531">
    <property type="entry name" value="N-acetyltransferase"/>
</dbReference>
<comment type="caution">
    <text evidence="2">The sequence shown here is derived from an EMBL/GenBank/DDBJ whole genome shotgun (WGS) entry which is preliminary data.</text>
</comment>
<dbReference type="EMBL" id="QWEY01000002">
    <property type="protein sequence ID" value="RGP38406.1"/>
    <property type="molecule type" value="Genomic_DNA"/>
</dbReference>
<dbReference type="PANTHER" id="PTHR43792:SF1">
    <property type="entry name" value="N-ACETYLTRANSFERASE DOMAIN-CONTAINING PROTEIN"/>
    <property type="match status" value="1"/>
</dbReference>
<dbReference type="RefSeq" id="WP_118150452.1">
    <property type="nucleotide sequence ID" value="NZ_QWEY01000002.1"/>
</dbReference>